<dbReference type="Pfam" id="PF02469">
    <property type="entry name" value="Fasciclin"/>
    <property type="match status" value="1"/>
</dbReference>
<dbReference type="SUPFAM" id="SSF82153">
    <property type="entry name" value="FAS1 domain"/>
    <property type="match status" value="1"/>
</dbReference>
<dbReference type="RefSeq" id="WP_111611015.1">
    <property type="nucleotide sequence ID" value="NZ_QLLK01000004.1"/>
</dbReference>
<keyword evidence="1" id="KW-0732">Signal</keyword>
<evidence type="ECO:0000256" key="1">
    <source>
        <dbReference type="SAM" id="SignalP"/>
    </source>
</evidence>
<keyword evidence="4" id="KW-1185">Reference proteome</keyword>
<organism evidence="3 4">
    <name type="scientific">Algoriphagus yeomjeoni</name>
    <dbReference type="NCBI Taxonomy" id="291403"/>
    <lineage>
        <taxon>Bacteria</taxon>
        <taxon>Pseudomonadati</taxon>
        <taxon>Bacteroidota</taxon>
        <taxon>Cytophagia</taxon>
        <taxon>Cytophagales</taxon>
        <taxon>Cyclobacteriaceae</taxon>
        <taxon>Algoriphagus</taxon>
    </lineage>
</organism>
<dbReference type="InterPro" id="IPR050904">
    <property type="entry name" value="Adhesion/Biosynth-related"/>
</dbReference>
<dbReference type="PANTHER" id="PTHR10900">
    <property type="entry name" value="PERIOSTIN-RELATED"/>
    <property type="match status" value="1"/>
</dbReference>
<protein>
    <submittedName>
        <fullName evidence="3">Putative surface protein with fasciclin (FAS1) repeats</fullName>
    </submittedName>
</protein>
<feature type="domain" description="FAS1" evidence="2">
    <location>
        <begin position="41"/>
        <end position="172"/>
    </location>
</feature>
<dbReference type="Gene3D" id="2.30.180.10">
    <property type="entry name" value="FAS1 domain"/>
    <property type="match status" value="1"/>
</dbReference>
<dbReference type="AlphaFoldDB" id="A0A327PIF5"/>
<dbReference type="EMBL" id="QLLK01000004">
    <property type="protein sequence ID" value="RAI91423.1"/>
    <property type="molecule type" value="Genomic_DNA"/>
</dbReference>
<evidence type="ECO:0000313" key="4">
    <source>
        <dbReference type="Proteomes" id="UP000249610"/>
    </source>
</evidence>
<reference evidence="3 4" key="1">
    <citation type="submission" date="2018-06" db="EMBL/GenBank/DDBJ databases">
        <title>Genomic Encyclopedia of Archaeal and Bacterial Type Strains, Phase II (KMG-II): from individual species to whole genera.</title>
        <authorList>
            <person name="Goeker M."/>
        </authorList>
    </citation>
    <scope>NUCLEOTIDE SEQUENCE [LARGE SCALE GENOMIC DNA]</scope>
    <source>
        <strain evidence="3 4">DSM 23446</strain>
    </source>
</reference>
<dbReference type="GO" id="GO:0005615">
    <property type="term" value="C:extracellular space"/>
    <property type="evidence" value="ECO:0007669"/>
    <property type="project" value="TreeGrafter"/>
</dbReference>
<gene>
    <name evidence="3" type="ORF">LV83_01608</name>
</gene>
<dbReference type="OrthoDB" id="1119934at2"/>
<feature type="chain" id="PRO_5016257865" evidence="1">
    <location>
        <begin position="20"/>
        <end position="177"/>
    </location>
</feature>
<proteinExistence type="predicted"/>
<evidence type="ECO:0000259" key="2">
    <source>
        <dbReference type="PROSITE" id="PS50213"/>
    </source>
</evidence>
<feature type="signal peptide" evidence="1">
    <location>
        <begin position="1"/>
        <end position="19"/>
    </location>
</feature>
<name>A0A327PIF5_9BACT</name>
<dbReference type="PROSITE" id="PS51257">
    <property type="entry name" value="PROKAR_LIPOPROTEIN"/>
    <property type="match status" value="1"/>
</dbReference>
<dbReference type="SMART" id="SM00554">
    <property type="entry name" value="FAS1"/>
    <property type="match status" value="1"/>
</dbReference>
<dbReference type="InterPro" id="IPR000782">
    <property type="entry name" value="FAS1_domain"/>
</dbReference>
<comment type="caution">
    <text evidence="3">The sequence shown here is derived from an EMBL/GenBank/DDBJ whole genome shotgun (WGS) entry which is preliminary data.</text>
</comment>
<accession>A0A327PIF5</accession>
<sequence>MKTLNYLFALALLFTVACSGEKTSTEEVEVVEVEEVVAEQPKDIVTLALENESLTTLVAALKAGGLVETLQGAGPFTVFAPTNEAFAALPEGTVEDLLKPENKDKLVAILTYHVVPGKVISTDLTDGMKASTVNGQDITITTTDGAKVNGATVIAADVDASNGVVHLVDAVLLPPAM</sequence>
<dbReference type="InterPro" id="IPR036378">
    <property type="entry name" value="FAS1_dom_sf"/>
</dbReference>
<dbReference type="FunFam" id="2.30.180.10:FF:000019">
    <property type="entry name" value="Cell surface lipoprotein"/>
    <property type="match status" value="1"/>
</dbReference>
<dbReference type="PROSITE" id="PS50213">
    <property type="entry name" value="FAS1"/>
    <property type="match status" value="1"/>
</dbReference>
<evidence type="ECO:0000313" key="3">
    <source>
        <dbReference type="EMBL" id="RAI91423.1"/>
    </source>
</evidence>
<dbReference type="PANTHER" id="PTHR10900:SF77">
    <property type="entry name" value="FI19380P1"/>
    <property type="match status" value="1"/>
</dbReference>
<dbReference type="Proteomes" id="UP000249610">
    <property type="component" value="Unassembled WGS sequence"/>
</dbReference>